<name>A0AAV9SR08_9TELE</name>
<dbReference type="AlphaFoldDB" id="A0AAV9SR08"/>
<evidence type="ECO:0000313" key="3">
    <source>
        <dbReference type="Proteomes" id="UP001311232"/>
    </source>
</evidence>
<feature type="compositionally biased region" description="Polar residues" evidence="1">
    <location>
        <begin position="217"/>
        <end position="254"/>
    </location>
</feature>
<dbReference type="InterPro" id="IPR053049">
    <property type="entry name" value="TSC22_domain_protein_2"/>
</dbReference>
<dbReference type="Proteomes" id="UP001311232">
    <property type="component" value="Unassembled WGS sequence"/>
</dbReference>
<keyword evidence="3" id="KW-1185">Reference proteome</keyword>
<dbReference type="PANTHER" id="PTHR46894:SF1">
    <property type="entry name" value="TSC22 DOMAIN FAMILY PROTEIN 2"/>
    <property type="match status" value="1"/>
</dbReference>
<feature type="compositionally biased region" description="Low complexity" evidence="1">
    <location>
        <begin position="318"/>
        <end position="332"/>
    </location>
</feature>
<dbReference type="EMBL" id="JAHHUM010000017">
    <property type="protein sequence ID" value="KAK5623730.1"/>
    <property type="molecule type" value="Genomic_DNA"/>
</dbReference>
<proteinExistence type="predicted"/>
<reference evidence="2 3" key="1">
    <citation type="submission" date="2021-06" db="EMBL/GenBank/DDBJ databases">
        <authorList>
            <person name="Palmer J.M."/>
        </authorList>
    </citation>
    <scope>NUCLEOTIDE SEQUENCE [LARGE SCALE GENOMIC DNA]</scope>
    <source>
        <strain evidence="2 3">MEX-2019</strain>
        <tissue evidence="2">Muscle</tissue>
    </source>
</reference>
<comment type="caution">
    <text evidence="2">The sequence shown here is derived from an EMBL/GenBank/DDBJ whole genome shotgun (WGS) entry which is preliminary data.</text>
</comment>
<sequence>MSKITGKKKSCFQITSVTQAQVAGSLIGDGSERLDDPEEPGTELRSSEIFDRVDAGVCDRSSSEETLYNVGECQEGQLPITSPVNGGISIKSTSSGRNTPHNVGGGVPFVPSSNMVTSATAVITNMTHTVPSSSSSSRFRVIKLDHSNGEPFRRGRWTCTEFYDRESDSGVHRTVDSLKSSPSLDQSVDRDSGLGATCNSIVSSSAILAQAPENHTDSGYSVSTGHHTHSQASESLQQGYGLSPQIGSGASAFQPTGYAAAASQQTKQAQVNPQTFLPDSLDGGHHGAIITPASHPQQFVYSPLVSQQHFGSSTQNITMTSSSIGSTSQVSSPQFTLSSPGAQGPGGDAGSTPGFMQQVGNASVMAPVISGSTQQQPSGGAGSVPAPSATAFSILSVGQNVPATVPSTTSIPTGVSSQAAGLIQLQGAYGGVVNPAEDGRQVGETLSMQSVGAGPANDGVKSPIGEGLSLSSPAVNSFFGIQITMNEDGDGVNHKVDQGSVGVEQ</sequence>
<feature type="compositionally biased region" description="Low complexity" evidence="1">
    <location>
        <begin position="259"/>
        <end position="270"/>
    </location>
</feature>
<organism evidence="2 3">
    <name type="scientific">Crenichthys baileyi</name>
    <name type="common">White River springfish</name>
    <dbReference type="NCBI Taxonomy" id="28760"/>
    <lineage>
        <taxon>Eukaryota</taxon>
        <taxon>Metazoa</taxon>
        <taxon>Chordata</taxon>
        <taxon>Craniata</taxon>
        <taxon>Vertebrata</taxon>
        <taxon>Euteleostomi</taxon>
        <taxon>Actinopterygii</taxon>
        <taxon>Neopterygii</taxon>
        <taxon>Teleostei</taxon>
        <taxon>Neoteleostei</taxon>
        <taxon>Acanthomorphata</taxon>
        <taxon>Ovalentaria</taxon>
        <taxon>Atherinomorphae</taxon>
        <taxon>Cyprinodontiformes</taxon>
        <taxon>Goodeidae</taxon>
        <taxon>Crenichthys</taxon>
    </lineage>
</organism>
<dbReference type="PANTHER" id="PTHR46894">
    <property type="entry name" value="TSC22 DOMAIN FAMILY PROTEIN 2"/>
    <property type="match status" value="1"/>
</dbReference>
<evidence type="ECO:0000256" key="1">
    <source>
        <dbReference type="SAM" id="MobiDB-lite"/>
    </source>
</evidence>
<gene>
    <name evidence="2" type="ORF">CRENBAI_007576</name>
</gene>
<accession>A0AAV9SR08</accession>
<evidence type="ECO:0000313" key="2">
    <source>
        <dbReference type="EMBL" id="KAK5623730.1"/>
    </source>
</evidence>
<protein>
    <submittedName>
        <fullName evidence="2">Uncharacterized protein</fullName>
    </submittedName>
</protein>
<feature type="region of interest" description="Disordered" evidence="1">
    <location>
        <begin position="215"/>
        <end position="291"/>
    </location>
</feature>
<feature type="region of interest" description="Disordered" evidence="1">
    <location>
        <begin position="312"/>
        <end position="357"/>
    </location>
</feature>